<organism evidence="14 15">
    <name type="scientific">Glaciecola nitratireducens (strain JCM 12485 / KCTC 12276 / FR1064)</name>
    <dbReference type="NCBI Taxonomy" id="1085623"/>
    <lineage>
        <taxon>Bacteria</taxon>
        <taxon>Pseudomonadati</taxon>
        <taxon>Pseudomonadota</taxon>
        <taxon>Gammaproteobacteria</taxon>
        <taxon>Alteromonadales</taxon>
        <taxon>Alteromonadaceae</taxon>
        <taxon>Brumicola</taxon>
    </lineage>
</organism>
<evidence type="ECO:0000256" key="1">
    <source>
        <dbReference type="ARBA" id="ARBA00004651"/>
    </source>
</evidence>
<dbReference type="SUPFAM" id="SSF58104">
    <property type="entry name" value="Methyl-accepting chemotaxis protein (MCP) signaling domain"/>
    <property type="match status" value="1"/>
</dbReference>
<reference evidence="14 15" key="1">
    <citation type="journal article" date="2011" name="J. Bacteriol.">
        <title>Complete genome sequence of seawater bacterium Glaciecola nitratireducens FR1064T.</title>
        <authorList>
            <person name="Bian F."/>
            <person name="Qin Q.L."/>
            <person name="Xie B.B."/>
            <person name="Shu Y.L."/>
            <person name="Zhang X.Y."/>
            <person name="Yu Y."/>
            <person name="Chen B."/>
            <person name="Chen X.L."/>
            <person name="Zhou B.C."/>
            <person name="Zhang Y.Z."/>
        </authorList>
    </citation>
    <scope>NUCLEOTIDE SEQUENCE [LARGE SCALE GENOMIC DNA]</scope>
    <source>
        <strain evidence="15">JCM 12485 / KCTC 12276 / FR1064</strain>
    </source>
</reference>
<dbReference type="PRINTS" id="PR00260">
    <property type="entry name" value="CHEMTRNSDUCR"/>
</dbReference>
<dbReference type="HOGENOM" id="CLU_043262_1_0_6"/>
<evidence type="ECO:0000256" key="2">
    <source>
        <dbReference type="ARBA" id="ARBA00022475"/>
    </source>
</evidence>
<feature type="region of interest" description="Disordered" evidence="11">
    <location>
        <begin position="371"/>
        <end position="392"/>
    </location>
</feature>
<sequence>MNIDKIIMFRTSFGLIILLLVNAILFDVAFLTILISLALLALLFLQHKQTSDNANQIKPQDKVSHISSMVPIIQDLQAFYEHEVQIIDNEIDRTSDLVGDAVLGISDCFKNLQQLSEDQQVMISELIAQSQSIGDGKGTTLADFVQESNRTLDNFVSVIVNTSKQSLQTMAFTDQMVKQFDSVFALLEQVENIASQTNLLALNAAIEAARAGDAGRGFAVVANEVRSLSVNSTELNENIRREINLAKGTISKLREAVEEIASADMTPILQAKEHIGVMVRHIESANEDGKAKVQELSSLSPQIANAAALGIRSLQFDDLTYQSLNSLKSNTSSIRQVNENLDEFCNQNEAHTQEQIDSLRNRCQEIIVKSKNDSEHRSVSQDSMDEGDIELF</sequence>
<dbReference type="PANTHER" id="PTHR32089">
    <property type="entry name" value="METHYL-ACCEPTING CHEMOTAXIS PROTEIN MCPB"/>
    <property type="match status" value="1"/>
</dbReference>
<dbReference type="PANTHER" id="PTHR32089:SF39">
    <property type="entry name" value="METHYL-ACCEPTING CHEMOTAXIS PROTEIN HLYB"/>
    <property type="match status" value="1"/>
</dbReference>
<comment type="subcellular location">
    <subcellularLocation>
        <location evidence="1">Cell membrane</location>
        <topology evidence="1">Multi-pass membrane protein</topology>
    </subcellularLocation>
</comment>
<keyword evidence="6 12" id="KW-1133">Transmembrane helix</keyword>
<dbReference type="EMBL" id="CP003060">
    <property type="protein sequence ID" value="AEP29777.1"/>
    <property type="molecule type" value="Genomic_DNA"/>
</dbReference>
<evidence type="ECO:0000256" key="8">
    <source>
        <dbReference type="ARBA" id="ARBA00023224"/>
    </source>
</evidence>
<dbReference type="GO" id="GO:0005886">
    <property type="term" value="C:plasma membrane"/>
    <property type="evidence" value="ECO:0007669"/>
    <property type="project" value="UniProtKB-SubCell"/>
</dbReference>
<evidence type="ECO:0000256" key="7">
    <source>
        <dbReference type="ARBA" id="ARBA00023136"/>
    </source>
</evidence>
<keyword evidence="7 12" id="KW-0472">Membrane</keyword>
<dbReference type="eggNOG" id="COG0840">
    <property type="taxonomic scope" value="Bacteria"/>
</dbReference>
<dbReference type="Pfam" id="PF00015">
    <property type="entry name" value="MCPsignal"/>
    <property type="match status" value="1"/>
</dbReference>
<dbReference type="PROSITE" id="PS50111">
    <property type="entry name" value="CHEMOTAXIS_TRANSDUC_2"/>
    <property type="match status" value="1"/>
</dbReference>
<feature type="transmembrane region" description="Helical" evidence="12">
    <location>
        <begin position="12"/>
        <end position="45"/>
    </location>
</feature>
<keyword evidence="2" id="KW-1003">Cell membrane</keyword>
<keyword evidence="4" id="KW-0145">Chemotaxis</keyword>
<dbReference type="KEGG" id="gni:GNIT_1661"/>
<feature type="domain" description="Methyl-accepting transducer" evidence="13">
    <location>
        <begin position="145"/>
        <end position="307"/>
    </location>
</feature>
<dbReference type="Proteomes" id="UP000009282">
    <property type="component" value="Chromosome"/>
</dbReference>
<evidence type="ECO:0000256" key="12">
    <source>
        <dbReference type="SAM" id="Phobius"/>
    </source>
</evidence>
<evidence type="ECO:0000256" key="10">
    <source>
        <dbReference type="PROSITE-ProRule" id="PRU00284"/>
    </source>
</evidence>
<proteinExistence type="inferred from homology"/>
<accession>G4QLB0</accession>
<evidence type="ECO:0000256" key="3">
    <source>
        <dbReference type="ARBA" id="ARBA00022481"/>
    </source>
</evidence>
<dbReference type="OrthoDB" id="369661at2"/>
<evidence type="ECO:0000256" key="11">
    <source>
        <dbReference type="SAM" id="MobiDB-lite"/>
    </source>
</evidence>
<name>G4QLB0_GLANF</name>
<keyword evidence="5 12" id="KW-0812">Transmembrane</keyword>
<dbReference type="GO" id="GO:0004888">
    <property type="term" value="F:transmembrane signaling receptor activity"/>
    <property type="evidence" value="ECO:0007669"/>
    <property type="project" value="InterPro"/>
</dbReference>
<keyword evidence="15" id="KW-1185">Reference proteome</keyword>
<gene>
    <name evidence="14" type="primary">mcp</name>
    <name evidence="14" type="ordered locus">GNIT_1661</name>
</gene>
<dbReference type="AlphaFoldDB" id="G4QLB0"/>
<dbReference type="GO" id="GO:0006935">
    <property type="term" value="P:chemotaxis"/>
    <property type="evidence" value="ECO:0007669"/>
    <property type="project" value="UniProtKB-KW"/>
</dbReference>
<evidence type="ECO:0000256" key="6">
    <source>
        <dbReference type="ARBA" id="ARBA00022989"/>
    </source>
</evidence>
<evidence type="ECO:0000313" key="14">
    <source>
        <dbReference type="EMBL" id="AEP29777.1"/>
    </source>
</evidence>
<evidence type="ECO:0000256" key="4">
    <source>
        <dbReference type="ARBA" id="ARBA00022500"/>
    </source>
</evidence>
<keyword evidence="8 10" id="KW-0807">Transducer</keyword>
<keyword evidence="3" id="KW-0488">Methylation</keyword>
<dbReference type="STRING" id="1085623.GNIT_1661"/>
<evidence type="ECO:0000256" key="5">
    <source>
        <dbReference type="ARBA" id="ARBA00022692"/>
    </source>
</evidence>
<comment type="similarity">
    <text evidence="9">Belongs to the methyl-accepting chemotaxis (MCP) protein family.</text>
</comment>
<dbReference type="GO" id="GO:0007165">
    <property type="term" value="P:signal transduction"/>
    <property type="evidence" value="ECO:0007669"/>
    <property type="project" value="UniProtKB-KW"/>
</dbReference>
<dbReference type="InterPro" id="IPR004089">
    <property type="entry name" value="MCPsignal_dom"/>
</dbReference>
<feature type="compositionally biased region" description="Acidic residues" evidence="11">
    <location>
        <begin position="383"/>
        <end position="392"/>
    </location>
</feature>
<evidence type="ECO:0000256" key="9">
    <source>
        <dbReference type="ARBA" id="ARBA00029447"/>
    </source>
</evidence>
<evidence type="ECO:0000259" key="13">
    <source>
        <dbReference type="PROSITE" id="PS50111"/>
    </source>
</evidence>
<evidence type="ECO:0000313" key="15">
    <source>
        <dbReference type="Proteomes" id="UP000009282"/>
    </source>
</evidence>
<protein>
    <submittedName>
        <fullName evidence="14">Methyl-accepting chemotaxis sensory transducer</fullName>
    </submittedName>
</protein>
<dbReference type="SMART" id="SM00283">
    <property type="entry name" value="MA"/>
    <property type="match status" value="1"/>
</dbReference>
<dbReference type="InterPro" id="IPR004090">
    <property type="entry name" value="Chemotax_Me-accpt_rcpt"/>
</dbReference>
<dbReference type="Gene3D" id="1.10.287.950">
    <property type="entry name" value="Methyl-accepting chemotaxis protein"/>
    <property type="match status" value="1"/>
</dbReference>